<dbReference type="GeneID" id="85229915"/>
<keyword evidence="1" id="KW-0472">Membrane</keyword>
<evidence type="ECO:0000313" key="3">
    <source>
        <dbReference type="Proteomes" id="UP001301797"/>
    </source>
</evidence>
<gene>
    <name evidence="2" type="ORF">F1737_07050</name>
</gene>
<keyword evidence="3" id="KW-1185">Reference proteome</keyword>
<organism evidence="2 3">
    <name type="scientific">Methanochimaera problematica</name>
    <dbReference type="NCBI Taxonomy" id="2609417"/>
    <lineage>
        <taxon>Archaea</taxon>
        <taxon>Methanobacteriati</taxon>
        <taxon>Methanobacteriota</taxon>
        <taxon>Stenosarchaea group</taxon>
        <taxon>Methanomicrobia</taxon>
        <taxon>Methanomicrobiales</taxon>
        <taxon>Methanomicrobiaceae</taxon>
        <taxon>Methanochimaera</taxon>
    </lineage>
</organism>
<name>A0AA97FDZ4_9EURY</name>
<evidence type="ECO:0000256" key="1">
    <source>
        <dbReference type="SAM" id="Phobius"/>
    </source>
</evidence>
<keyword evidence="1" id="KW-1133">Transmembrane helix</keyword>
<protein>
    <submittedName>
        <fullName evidence="2">Uncharacterized protein</fullName>
    </submittedName>
</protein>
<dbReference type="AlphaFoldDB" id="A0AA97FDZ4"/>
<reference evidence="2 3" key="1">
    <citation type="submission" date="2019-09" db="EMBL/GenBank/DDBJ databases">
        <title>The complete genome of Methanoplanus sp. FWC-SCC4.</title>
        <authorList>
            <person name="Chen S.-C."/>
            <person name="Zhou Y.-Z."/>
            <person name="Lai M.-C."/>
        </authorList>
    </citation>
    <scope>NUCLEOTIDE SEQUENCE [LARGE SCALE GENOMIC DNA]</scope>
    <source>
        <strain evidence="2 3">FWC-SCC4</strain>
    </source>
</reference>
<sequence length="323" mass="37577">MTKSKKKLISIVIVLMVAVLVVSIYCVLIGENYNPLITPISTINYSAEKYTFTNSDAETLGEKWYPELVFNANMDYPDIKSLMNEYFGDVDVVWKIYYGKNYGKNQDESQNLKVMLCSCKNNPDVNNRIVSSLNRINKDYDTIFAIRVNSVNRFCDPYYYTANNSGRYWYPIISFKADTTDNEINRLLNKELGHDASWSTIDYKSYDMNYYAALSPDSNQIPEALNHFVDISTYGWIFYEIICFDNRQPDYYPVSINSLSDENENLILDTLKDEGIVTYPSRLVKIEDITFNDILFEKSYTQYENISKSDDIIFIAKFYLRDG</sequence>
<keyword evidence="1" id="KW-0812">Transmembrane</keyword>
<dbReference type="Proteomes" id="UP001301797">
    <property type="component" value="Chromosome"/>
</dbReference>
<dbReference type="RefSeq" id="WP_317135892.1">
    <property type="nucleotide sequence ID" value="NZ_CP043875.1"/>
</dbReference>
<dbReference type="KEGG" id="mefw:F1737_07050"/>
<dbReference type="EMBL" id="CP043875">
    <property type="protein sequence ID" value="WOF16474.1"/>
    <property type="molecule type" value="Genomic_DNA"/>
</dbReference>
<evidence type="ECO:0000313" key="2">
    <source>
        <dbReference type="EMBL" id="WOF16474.1"/>
    </source>
</evidence>
<proteinExistence type="predicted"/>
<accession>A0AA97FDZ4</accession>
<feature type="transmembrane region" description="Helical" evidence="1">
    <location>
        <begin position="7"/>
        <end position="30"/>
    </location>
</feature>